<dbReference type="AlphaFoldDB" id="A0A494VLF5"/>
<organism evidence="2 3">
    <name type="scientific">Mucilaginibacter celer</name>
    <dbReference type="NCBI Taxonomy" id="2305508"/>
    <lineage>
        <taxon>Bacteria</taxon>
        <taxon>Pseudomonadati</taxon>
        <taxon>Bacteroidota</taxon>
        <taxon>Sphingobacteriia</taxon>
        <taxon>Sphingobacteriales</taxon>
        <taxon>Sphingobacteriaceae</taxon>
        <taxon>Mucilaginibacter</taxon>
    </lineage>
</organism>
<evidence type="ECO:0000313" key="2">
    <source>
        <dbReference type="EMBL" id="AYL94381.1"/>
    </source>
</evidence>
<feature type="transmembrane region" description="Helical" evidence="1">
    <location>
        <begin position="57"/>
        <end position="78"/>
    </location>
</feature>
<feature type="transmembrane region" description="Helical" evidence="1">
    <location>
        <begin position="6"/>
        <end position="24"/>
    </location>
</feature>
<gene>
    <name evidence="2" type="ORF">HYN43_003290</name>
</gene>
<keyword evidence="3" id="KW-1185">Reference proteome</keyword>
<dbReference type="Proteomes" id="UP000270046">
    <property type="component" value="Chromosome"/>
</dbReference>
<keyword evidence="1" id="KW-0812">Transmembrane</keyword>
<proteinExistence type="predicted"/>
<protein>
    <submittedName>
        <fullName evidence="2">Molybdenum ABC transporter permease</fullName>
    </submittedName>
</protein>
<reference evidence="2 3" key="1">
    <citation type="submission" date="2018-10" db="EMBL/GenBank/DDBJ databases">
        <title>Genome sequencing of Mucilaginibacter sp. HYN0043.</title>
        <authorList>
            <person name="Kim M."/>
            <person name="Yi H."/>
        </authorList>
    </citation>
    <scope>NUCLEOTIDE SEQUENCE [LARGE SCALE GENOMIC DNA]</scope>
    <source>
        <strain evidence="2 3">HYN0043</strain>
    </source>
</reference>
<evidence type="ECO:0000313" key="3">
    <source>
        <dbReference type="Proteomes" id="UP000270046"/>
    </source>
</evidence>
<dbReference type="KEGG" id="muh:HYN43_003290"/>
<accession>A0A494VLF5</accession>
<name>A0A494VLF5_9SPHI</name>
<dbReference type="RefSeq" id="WP_119408100.1">
    <property type="nucleotide sequence ID" value="NZ_CP032869.1"/>
</dbReference>
<evidence type="ECO:0000256" key="1">
    <source>
        <dbReference type="SAM" id="Phobius"/>
    </source>
</evidence>
<dbReference type="EMBL" id="CP032869">
    <property type="protein sequence ID" value="AYL94381.1"/>
    <property type="molecule type" value="Genomic_DNA"/>
</dbReference>
<keyword evidence="1" id="KW-0472">Membrane</keyword>
<keyword evidence="1" id="KW-1133">Transmembrane helix</keyword>
<sequence>MRTYHNNIIPIGLLLLAVGFTIRYQIGRRRFNRRGIGGLQQFSTYSRFIFIMTIERVIYFIATLFLWAGLFLLALAGIQSIKF</sequence>